<dbReference type="STRING" id="1127696.HMPREF9134_01807"/>
<dbReference type="HOGENOM" id="CLU_057607_4_0_10"/>
<keyword evidence="6 7" id="KW-0057">Aromatic amino acid biosynthesis</keyword>
<feature type="binding site" evidence="7">
    <location>
        <position position="58"/>
    </location>
    <ligand>
        <name>substrate</name>
    </ligand>
</feature>
<keyword evidence="7" id="KW-0479">Metal-binding</keyword>
<dbReference type="GO" id="GO:0005829">
    <property type="term" value="C:cytosol"/>
    <property type="evidence" value="ECO:0007669"/>
    <property type="project" value="TreeGrafter"/>
</dbReference>
<dbReference type="Gene3D" id="3.40.50.300">
    <property type="entry name" value="P-loop containing nucleotide triphosphate hydrolases"/>
    <property type="match status" value="1"/>
</dbReference>
<proteinExistence type="inferred from homology"/>
<dbReference type="CDD" id="cd00464">
    <property type="entry name" value="SK"/>
    <property type="match status" value="1"/>
</dbReference>
<evidence type="ECO:0000256" key="2">
    <source>
        <dbReference type="ARBA" id="ARBA00022679"/>
    </source>
</evidence>
<reference evidence="8 9" key="1">
    <citation type="submission" date="2012-05" db="EMBL/GenBank/DDBJ databases">
        <authorList>
            <person name="Weinstock G."/>
            <person name="Sodergren E."/>
            <person name="Lobos E.A."/>
            <person name="Fulton L."/>
            <person name="Fulton R."/>
            <person name="Courtney L."/>
            <person name="Fronick C."/>
            <person name="O'Laughlin M."/>
            <person name="Godfrey J."/>
            <person name="Wilson R.M."/>
            <person name="Miner T."/>
            <person name="Farmer C."/>
            <person name="Delehaunty K."/>
            <person name="Cordes M."/>
            <person name="Minx P."/>
            <person name="Tomlinson C."/>
            <person name="Chen J."/>
            <person name="Wollam A."/>
            <person name="Pepin K.H."/>
            <person name="Bhonagiri V."/>
            <person name="Zhang X."/>
            <person name="Suruliraj S."/>
            <person name="Warren W."/>
            <person name="Mitreva M."/>
            <person name="Mardis E.R."/>
            <person name="Wilson R.K."/>
        </authorList>
    </citation>
    <scope>NUCLEOTIDE SEQUENCE [LARGE SCALE GENOMIC DNA]</scope>
    <source>
        <strain evidence="8 9">F0037</strain>
    </source>
</reference>
<dbReference type="Proteomes" id="UP000010408">
    <property type="component" value="Unassembled WGS sequence"/>
</dbReference>
<keyword evidence="7" id="KW-0963">Cytoplasm</keyword>
<sequence>MYRPIFLIGFMGSGKSTVGRRLADQLGFRFIDTDTFIETRFRQRIVDMFASLGEEVFRRRERVIIEELMSMEDTVFATGGGLPCHGDTMELLNASGETVYFRCSAQILSLRLELCKRTRPTIRDKSGEELLSFTQETLAHREPIYSQAKHTFDIDLIDTPEKEEAFACQLAQHKPLLVESDWG</sequence>
<comment type="function">
    <text evidence="7">Catalyzes the specific phosphorylation of the 3-hydroxyl group of shikimic acid using ATP as a cosubstrate.</text>
</comment>
<comment type="caution">
    <text evidence="8">The sequence shown here is derived from an EMBL/GenBank/DDBJ whole genome shotgun (WGS) entry which is preliminary data.</text>
</comment>
<comment type="subcellular location">
    <subcellularLocation>
        <location evidence="7">Cytoplasm</location>
    </subcellularLocation>
</comment>
<keyword evidence="1 7" id="KW-0028">Amino-acid biosynthesis</keyword>
<feature type="binding site" evidence="7">
    <location>
        <position position="34"/>
    </location>
    <ligand>
        <name>substrate</name>
    </ligand>
</feature>
<dbReference type="InterPro" id="IPR027417">
    <property type="entry name" value="P-loop_NTPase"/>
</dbReference>
<evidence type="ECO:0000256" key="4">
    <source>
        <dbReference type="ARBA" id="ARBA00022777"/>
    </source>
</evidence>
<dbReference type="GO" id="GO:0004765">
    <property type="term" value="F:shikimate kinase activity"/>
    <property type="evidence" value="ECO:0007669"/>
    <property type="project" value="UniProtKB-UniRule"/>
</dbReference>
<dbReference type="RefSeq" id="WP_005468152.1">
    <property type="nucleotide sequence ID" value="NZ_KB291037.1"/>
</dbReference>
<evidence type="ECO:0000313" key="9">
    <source>
        <dbReference type="Proteomes" id="UP000010408"/>
    </source>
</evidence>
<evidence type="ECO:0000313" key="8">
    <source>
        <dbReference type="EMBL" id="EKX99898.1"/>
    </source>
</evidence>
<protein>
    <recommendedName>
        <fullName evidence="7">Shikimate kinase</fullName>
        <shortName evidence="7">SK</shortName>
        <ecNumber evidence="7">2.7.1.71</ecNumber>
    </recommendedName>
</protein>
<dbReference type="HAMAP" id="MF_00109">
    <property type="entry name" value="Shikimate_kinase"/>
    <property type="match status" value="1"/>
</dbReference>
<dbReference type="GO" id="GO:0000287">
    <property type="term" value="F:magnesium ion binding"/>
    <property type="evidence" value="ECO:0007669"/>
    <property type="project" value="UniProtKB-UniRule"/>
</dbReference>
<keyword evidence="2 7" id="KW-0808">Transferase</keyword>
<dbReference type="eggNOG" id="COG0703">
    <property type="taxonomic scope" value="Bacteria"/>
</dbReference>
<keyword evidence="7" id="KW-0460">Magnesium</keyword>
<dbReference type="NCBIfam" id="NF010555">
    <property type="entry name" value="PRK13949.1"/>
    <property type="match status" value="1"/>
</dbReference>
<keyword evidence="3 7" id="KW-0547">Nucleotide-binding</keyword>
<dbReference type="GO" id="GO:0005524">
    <property type="term" value="F:ATP binding"/>
    <property type="evidence" value="ECO:0007669"/>
    <property type="project" value="UniProtKB-UniRule"/>
</dbReference>
<dbReference type="PRINTS" id="PR01100">
    <property type="entry name" value="SHIKIMTKNASE"/>
</dbReference>
<comment type="pathway">
    <text evidence="7">Metabolic intermediate biosynthesis; chorismate biosynthesis; chorismate from D-erythrose 4-phosphate and phosphoenolpyruvate: step 5/7.</text>
</comment>
<evidence type="ECO:0000256" key="6">
    <source>
        <dbReference type="ARBA" id="ARBA00023141"/>
    </source>
</evidence>
<comment type="similarity">
    <text evidence="7">Belongs to the shikimate kinase family.</text>
</comment>
<dbReference type="PANTHER" id="PTHR21087">
    <property type="entry name" value="SHIKIMATE KINASE"/>
    <property type="match status" value="1"/>
</dbReference>
<evidence type="ECO:0000256" key="1">
    <source>
        <dbReference type="ARBA" id="ARBA00022605"/>
    </source>
</evidence>
<name>L1N8T3_9PORP</name>
<comment type="caution">
    <text evidence="7">Lacks conserved residue(s) required for the propagation of feature annotation.</text>
</comment>
<comment type="subunit">
    <text evidence="7">Monomer.</text>
</comment>
<feature type="binding site" evidence="7">
    <location>
        <position position="16"/>
    </location>
    <ligand>
        <name>Mg(2+)</name>
        <dbReference type="ChEBI" id="CHEBI:18420"/>
    </ligand>
</feature>
<organism evidence="8 9">
    <name type="scientific">Porphyromonas catoniae F0037</name>
    <dbReference type="NCBI Taxonomy" id="1127696"/>
    <lineage>
        <taxon>Bacteria</taxon>
        <taxon>Pseudomonadati</taxon>
        <taxon>Bacteroidota</taxon>
        <taxon>Bacteroidia</taxon>
        <taxon>Bacteroidales</taxon>
        <taxon>Porphyromonadaceae</taxon>
        <taxon>Porphyromonas</taxon>
    </lineage>
</organism>
<dbReference type="AlphaFoldDB" id="L1N8T3"/>
<dbReference type="InterPro" id="IPR000623">
    <property type="entry name" value="Shikimate_kinase/TSH1"/>
</dbReference>
<dbReference type="PATRIC" id="fig|1127696.3.peg.1641"/>
<dbReference type="EC" id="2.7.1.71" evidence="7"/>
<dbReference type="GO" id="GO:0009423">
    <property type="term" value="P:chorismate biosynthetic process"/>
    <property type="evidence" value="ECO:0007669"/>
    <property type="project" value="UniProtKB-UniRule"/>
</dbReference>
<feature type="binding site" evidence="7">
    <location>
        <position position="119"/>
    </location>
    <ligand>
        <name>ATP</name>
        <dbReference type="ChEBI" id="CHEBI:30616"/>
    </ligand>
</feature>
<dbReference type="UniPathway" id="UPA00053">
    <property type="reaction ID" value="UER00088"/>
</dbReference>
<keyword evidence="4 7" id="KW-0418">Kinase</keyword>
<comment type="catalytic activity">
    <reaction evidence="7">
        <text>shikimate + ATP = 3-phosphoshikimate + ADP + H(+)</text>
        <dbReference type="Rhea" id="RHEA:13121"/>
        <dbReference type="ChEBI" id="CHEBI:15378"/>
        <dbReference type="ChEBI" id="CHEBI:30616"/>
        <dbReference type="ChEBI" id="CHEBI:36208"/>
        <dbReference type="ChEBI" id="CHEBI:145989"/>
        <dbReference type="ChEBI" id="CHEBI:456216"/>
        <dbReference type="EC" id="2.7.1.71"/>
    </reaction>
</comment>
<keyword evidence="5 7" id="KW-0067">ATP-binding</keyword>
<dbReference type="InterPro" id="IPR031322">
    <property type="entry name" value="Shikimate/glucono_kinase"/>
</dbReference>
<dbReference type="PANTHER" id="PTHR21087:SF16">
    <property type="entry name" value="SHIKIMATE KINASE 1, CHLOROPLASTIC"/>
    <property type="match status" value="1"/>
</dbReference>
<gene>
    <name evidence="7" type="primary">aroK</name>
    <name evidence="8" type="ORF">HMPREF9134_01807</name>
</gene>
<feature type="binding site" evidence="7">
    <location>
        <begin position="12"/>
        <end position="17"/>
    </location>
    <ligand>
        <name>ATP</name>
        <dbReference type="ChEBI" id="CHEBI:30616"/>
    </ligand>
</feature>
<dbReference type="SUPFAM" id="SSF52540">
    <property type="entry name" value="P-loop containing nucleoside triphosphate hydrolases"/>
    <property type="match status" value="1"/>
</dbReference>
<feature type="binding site" evidence="7">
    <location>
        <position position="141"/>
    </location>
    <ligand>
        <name>substrate</name>
    </ligand>
</feature>
<comment type="cofactor">
    <cofactor evidence="7">
        <name>Mg(2+)</name>
        <dbReference type="ChEBI" id="CHEBI:18420"/>
    </cofactor>
    <text evidence="7">Binds 1 Mg(2+) ion per subunit.</text>
</comment>
<evidence type="ECO:0000256" key="3">
    <source>
        <dbReference type="ARBA" id="ARBA00022741"/>
    </source>
</evidence>
<evidence type="ECO:0000256" key="7">
    <source>
        <dbReference type="HAMAP-Rule" id="MF_00109"/>
    </source>
</evidence>
<dbReference type="EMBL" id="AMEQ01000044">
    <property type="protein sequence ID" value="EKX99898.1"/>
    <property type="molecule type" value="Genomic_DNA"/>
</dbReference>
<dbReference type="Pfam" id="PF01202">
    <property type="entry name" value="SKI"/>
    <property type="match status" value="1"/>
</dbReference>
<dbReference type="GO" id="GO:0008652">
    <property type="term" value="P:amino acid biosynthetic process"/>
    <property type="evidence" value="ECO:0007669"/>
    <property type="project" value="UniProtKB-KW"/>
</dbReference>
<evidence type="ECO:0000256" key="5">
    <source>
        <dbReference type="ARBA" id="ARBA00022840"/>
    </source>
</evidence>
<dbReference type="GO" id="GO:0009073">
    <property type="term" value="P:aromatic amino acid family biosynthetic process"/>
    <property type="evidence" value="ECO:0007669"/>
    <property type="project" value="UniProtKB-KW"/>
</dbReference>
<feature type="binding site" evidence="7">
    <location>
        <position position="80"/>
    </location>
    <ligand>
        <name>substrate</name>
    </ligand>
</feature>
<accession>L1N8T3</accession>